<dbReference type="RefSeq" id="WP_168835461.1">
    <property type="nucleotide sequence ID" value="NZ_JABAIK010000004.1"/>
</dbReference>
<dbReference type="SUPFAM" id="SSF54523">
    <property type="entry name" value="Pili subunits"/>
    <property type="match status" value="1"/>
</dbReference>
<dbReference type="Gene3D" id="3.30.700.10">
    <property type="entry name" value="Glycoprotein, Type 4 Pilin"/>
    <property type="match status" value="1"/>
</dbReference>
<proteinExistence type="predicted"/>
<protein>
    <submittedName>
        <fullName evidence="1">Type II secretion system protein</fullName>
    </submittedName>
</protein>
<dbReference type="NCBIfam" id="TIGR02532">
    <property type="entry name" value="IV_pilin_GFxxxE"/>
    <property type="match status" value="1"/>
</dbReference>
<dbReference type="Pfam" id="PF07963">
    <property type="entry name" value="N_methyl"/>
    <property type="match status" value="1"/>
</dbReference>
<dbReference type="Proteomes" id="UP000535589">
    <property type="component" value="Unassembled WGS sequence"/>
</dbReference>
<accession>A0A7X8YGF3</accession>
<reference evidence="1 2" key="1">
    <citation type="submission" date="2020-04" db="EMBL/GenBank/DDBJ databases">
        <title>Vibrio sp. SM6, a novel species isolated from seawater.</title>
        <authorList>
            <person name="Wang X."/>
        </authorList>
    </citation>
    <scope>NUCLEOTIDE SEQUENCE [LARGE SCALE GENOMIC DNA]</scope>
    <source>
        <strain evidence="1 2">SM6</strain>
    </source>
</reference>
<evidence type="ECO:0000313" key="1">
    <source>
        <dbReference type="EMBL" id="NLS12356.1"/>
    </source>
</evidence>
<sequence>MKKNGFTLIEMVVVIVILGILAFTAAPRFLAMQTDAKNAALEKLKGAVESGLALGYQKLAIHGLEDENYLYSKEDEIPIEGCGERCIFRHGYPEADYYTLSILVEGINQDHQNVKDWGVIREDDESYTIYITSTKNLSYNDLGEPSLINQNCYLQYTDATLTQDRYQLKLIPCE</sequence>
<dbReference type="InterPro" id="IPR012902">
    <property type="entry name" value="N_methyl_site"/>
</dbReference>
<dbReference type="InterPro" id="IPR045584">
    <property type="entry name" value="Pilin-like"/>
</dbReference>
<evidence type="ECO:0000313" key="2">
    <source>
        <dbReference type="Proteomes" id="UP000535589"/>
    </source>
</evidence>
<keyword evidence="2" id="KW-1185">Reference proteome</keyword>
<comment type="caution">
    <text evidence="1">The sequence shown here is derived from an EMBL/GenBank/DDBJ whole genome shotgun (WGS) entry which is preliminary data.</text>
</comment>
<dbReference type="AlphaFoldDB" id="A0A7X8YGF3"/>
<organism evidence="1 2">
    <name type="scientific">Vibrio agarilyticus</name>
    <dbReference type="NCBI Taxonomy" id="2726741"/>
    <lineage>
        <taxon>Bacteria</taxon>
        <taxon>Pseudomonadati</taxon>
        <taxon>Pseudomonadota</taxon>
        <taxon>Gammaproteobacteria</taxon>
        <taxon>Vibrionales</taxon>
        <taxon>Vibrionaceae</taxon>
        <taxon>Vibrio</taxon>
    </lineage>
</organism>
<dbReference type="EMBL" id="JABAIK010000004">
    <property type="protein sequence ID" value="NLS12356.1"/>
    <property type="molecule type" value="Genomic_DNA"/>
</dbReference>
<gene>
    <name evidence="1" type="ORF">HGP28_05525</name>
</gene>
<name>A0A7X8YGF3_9VIBR</name>